<feature type="transmembrane region" description="Helical" evidence="4">
    <location>
        <begin position="6"/>
        <end position="25"/>
    </location>
</feature>
<dbReference type="GO" id="GO:0005886">
    <property type="term" value="C:plasma membrane"/>
    <property type="evidence" value="ECO:0007669"/>
    <property type="project" value="TreeGrafter"/>
</dbReference>
<protein>
    <recommendedName>
        <fullName evidence="1">diguanylate cyclase</fullName>
        <ecNumber evidence="1">2.7.7.65</ecNumber>
    </recommendedName>
</protein>
<name>A0AAU9EX48_9BACT</name>
<dbReference type="SUPFAM" id="SSF55073">
    <property type="entry name" value="Nucleotide cyclase"/>
    <property type="match status" value="1"/>
</dbReference>
<feature type="domain" description="GGDEF" evidence="5">
    <location>
        <begin position="307"/>
        <end position="440"/>
    </location>
</feature>
<feature type="transmembrane region" description="Helical" evidence="4">
    <location>
        <begin position="90"/>
        <end position="112"/>
    </location>
</feature>
<dbReference type="AlphaFoldDB" id="A0AAU9EX48"/>
<dbReference type="InterPro" id="IPR048533">
    <property type="entry name" value="VUPS"/>
</dbReference>
<keyword evidence="4" id="KW-0812">Transmembrane</keyword>
<dbReference type="FunFam" id="3.30.70.270:FF:000001">
    <property type="entry name" value="Diguanylate cyclase domain protein"/>
    <property type="match status" value="1"/>
</dbReference>
<feature type="transmembrane region" description="Helical" evidence="4">
    <location>
        <begin position="165"/>
        <end position="189"/>
    </location>
</feature>
<dbReference type="PROSITE" id="PS50887">
    <property type="entry name" value="GGDEF"/>
    <property type="match status" value="1"/>
</dbReference>
<sequence>MNYELIILMIEALAVYLLVLGTHSLRHRFGLAHYYALIGGVTAVTSWVTDAGITAQVGGVSFVVGSTVFYTSLLLGVFVVYVFDGLRATRIIISTVIGVSIMVPLIAVTLNFQMNLSGVSSLAYVPTPSLRLNAASVFATFMDLVFLAVAWEFMNNRFQWIPMGIRAFFALLGVMWLDVLLFATAAFAGSGEWLAIVKGTAISRFIVSCFAAPLLWAYLSWQNRRWGTQITRRPVLAILKQFAQIKEELTQAQQEIERRKQAERALRESEERLRALASTDALTGVANRRFFWEAAQKEIHRSRRHLSPLSMIMIDLDNFKTVNDTYGHGVGDQALCEVAHIAQANIRPYDLLARMGGDEFAVLLPQSGTEDALLAAERLRNKVKAEPLKAGGCQVAITISLGVATLDTSMANVDGLYQVADRALYQAKRDGCDKVRAYQGNDKRECNTPLANATNPQLVGG</sequence>
<evidence type="ECO:0000313" key="6">
    <source>
        <dbReference type="EMBL" id="BEQ14278.1"/>
    </source>
</evidence>
<dbReference type="PANTHER" id="PTHR45138">
    <property type="entry name" value="REGULATORY COMPONENTS OF SENSORY TRANSDUCTION SYSTEM"/>
    <property type="match status" value="1"/>
</dbReference>
<dbReference type="EMBL" id="AP028679">
    <property type="protein sequence ID" value="BEQ14278.1"/>
    <property type="molecule type" value="Genomic_DNA"/>
</dbReference>
<keyword evidence="4" id="KW-0472">Membrane</keyword>
<accession>A0AAU9EX48</accession>
<keyword evidence="7" id="KW-1185">Reference proteome</keyword>
<evidence type="ECO:0000259" key="5">
    <source>
        <dbReference type="PROSITE" id="PS50887"/>
    </source>
</evidence>
<dbReference type="GO" id="GO:0052621">
    <property type="term" value="F:diguanylate cyclase activity"/>
    <property type="evidence" value="ECO:0007669"/>
    <property type="project" value="UniProtKB-EC"/>
</dbReference>
<dbReference type="PANTHER" id="PTHR45138:SF9">
    <property type="entry name" value="DIGUANYLATE CYCLASE DGCM-RELATED"/>
    <property type="match status" value="1"/>
</dbReference>
<feature type="coiled-coil region" evidence="3">
    <location>
        <begin position="235"/>
        <end position="279"/>
    </location>
</feature>
<dbReference type="InterPro" id="IPR043128">
    <property type="entry name" value="Rev_trsase/Diguanyl_cyclase"/>
</dbReference>
<dbReference type="InterPro" id="IPR050469">
    <property type="entry name" value="Diguanylate_Cyclase"/>
</dbReference>
<feature type="transmembrane region" description="Helical" evidence="4">
    <location>
        <begin position="201"/>
        <end position="219"/>
    </location>
</feature>
<dbReference type="KEGG" id="dmp:FAK_13440"/>
<proteinExistence type="predicted"/>
<evidence type="ECO:0000256" key="3">
    <source>
        <dbReference type="SAM" id="Coils"/>
    </source>
</evidence>
<dbReference type="Pfam" id="PF00990">
    <property type="entry name" value="GGDEF"/>
    <property type="match status" value="1"/>
</dbReference>
<dbReference type="Gene3D" id="3.30.70.270">
    <property type="match status" value="1"/>
</dbReference>
<dbReference type="GO" id="GO:0043709">
    <property type="term" value="P:cell adhesion involved in single-species biofilm formation"/>
    <property type="evidence" value="ECO:0007669"/>
    <property type="project" value="TreeGrafter"/>
</dbReference>
<evidence type="ECO:0000256" key="2">
    <source>
        <dbReference type="ARBA" id="ARBA00034247"/>
    </source>
</evidence>
<dbReference type="InterPro" id="IPR029787">
    <property type="entry name" value="Nucleotide_cyclase"/>
</dbReference>
<dbReference type="CDD" id="cd01949">
    <property type="entry name" value="GGDEF"/>
    <property type="match status" value="1"/>
</dbReference>
<dbReference type="InterPro" id="IPR000160">
    <property type="entry name" value="GGDEF_dom"/>
</dbReference>
<evidence type="ECO:0000256" key="4">
    <source>
        <dbReference type="SAM" id="Phobius"/>
    </source>
</evidence>
<evidence type="ECO:0000256" key="1">
    <source>
        <dbReference type="ARBA" id="ARBA00012528"/>
    </source>
</evidence>
<dbReference type="Pfam" id="PF20973">
    <property type="entry name" value="VUPS"/>
    <property type="match status" value="1"/>
</dbReference>
<dbReference type="NCBIfam" id="TIGR00254">
    <property type="entry name" value="GGDEF"/>
    <property type="match status" value="1"/>
</dbReference>
<comment type="catalytic activity">
    <reaction evidence="2">
        <text>2 GTP = 3',3'-c-di-GMP + 2 diphosphate</text>
        <dbReference type="Rhea" id="RHEA:24898"/>
        <dbReference type="ChEBI" id="CHEBI:33019"/>
        <dbReference type="ChEBI" id="CHEBI:37565"/>
        <dbReference type="ChEBI" id="CHEBI:58805"/>
        <dbReference type="EC" id="2.7.7.65"/>
    </reaction>
</comment>
<reference evidence="7" key="1">
    <citation type="journal article" date="2023" name="Arch. Microbiol.">
        <title>Desulfoferula mesophilus gen. nov. sp. nov., a mesophilic sulfate-reducing bacterium isolated from a brackish lake sediment.</title>
        <authorList>
            <person name="Watanabe T."/>
            <person name="Yabe T."/>
            <person name="Tsuji J.M."/>
            <person name="Fukui M."/>
        </authorList>
    </citation>
    <scope>NUCLEOTIDE SEQUENCE [LARGE SCALE GENOMIC DNA]</scope>
    <source>
        <strain evidence="7">12FAK</strain>
    </source>
</reference>
<feature type="transmembrane region" description="Helical" evidence="4">
    <location>
        <begin position="60"/>
        <end position="83"/>
    </location>
</feature>
<dbReference type="SMART" id="SM00267">
    <property type="entry name" value="GGDEF"/>
    <property type="match status" value="1"/>
</dbReference>
<feature type="transmembrane region" description="Helical" evidence="4">
    <location>
        <begin position="32"/>
        <end position="48"/>
    </location>
</feature>
<keyword evidence="4" id="KW-1133">Transmembrane helix</keyword>
<evidence type="ECO:0000313" key="7">
    <source>
        <dbReference type="Proteomes" id="UP001366166"/>
    </source>
</evidence>
<dbReference type="RefSeq" id="WP_338605993.1">
    <property type="nucleotide sequence ID" value="NZ_AP028679.1"/>
</dbReference>
<gene>
    <name evidence="6" type="ORF">FAK_13440</name>
</gene>
<dbReference type="GO" id="GO:1902201">
    <property type="term" value="P:negative regulation of bacterial-type flagellum-dependent cell motility"/>
    <property type="evidence" value="ECO:0007669"/>
    <property type="project" value="TreeGrafter"/>
</dbReference>
<dbReference type="EC" id="2.7.7.65" evidence="1"/>
<dbReference type="Proteomes" id="UP001366166">
    <property type="component" value="Chromosome"/>
</dbReference>
<keyword evidence="3" id="KW-0175">Coiled coil</keyword>
<organism evidence="6 7">
    <name type="scientific">Desulfoferula mesophila</name>
    <dbReference type="NCBI Taxonomy" id="3058419"/>
    <lineage>
        <taxon>Bacteria</taxon>
        <taxon>Pseudomonadati</taxon>
        <taxon>Thermodesulfobacteriota</taxon>
        <taxon>Desulfarculia</taxon>
        <taxon>Desulfarculales</taxon>
        <taxon>Desulfarculaceae</taxon>
        <taxon>Desulfoferula</taxon>
    </lineage>
</organism>
<feature type="transmembrane region" description="Helical" evidence="4">
    <location>
        <begin position="132"/>
        <end position="153"/>
    </location>
</feature>